<dbReference type="PROSITE" id="PS50889">
    <property type="entry name" value="S4"/>
    <property type="match status" value="1"/>
</dbReference>
<organism evidence="10 11">
    <name type="scientific">Candidatus Nitrosacidococcus tergens</name>
    <dbReference type="NCBI Taxonomy" id="553981"/>
    <lineage>
        <taxon>Bacteria</taxon>
        <taxon>Pseudomonadati</taxon>
        <taxon>Pseudomonadota</taxon>
        <taxon>Gammaproteobacteria</taxon>
        <taxon>Chromatiales</taxon>
        <taxon>Chromatiaceae</taxon>
        <taxon>Candidatus Nitrosacidococcus</taxon>
    </lineage>
</organism>
<dbReference type="SUPFAM" id="SSF55174">
    <property type="entry name" value="Alpha-L RNA-binding motif"/>
    <property type="match status" value="1"/>
</dbReference>
<dbReference type="InterPro" id="IPR020103">
    <property type="entry name" value="PsdUridine_synth_cat_dom_sf"/>
</dbReference>
<keyword evidence="2 7" id="KW-0694">RNA-binding</keyword>
<dbReference type="SUPFAM" id="SSF55120">
    <property type="entry name" value="Pseudouridine synthase"/>
    <property type="match status" value="1"/>
</dbReference>
<comment type="similarity">
    <text evidence="1 8">Belongs to the pseudouridine synthase RluA family.</text>
</comment>
<dbReference type="Gene3D" id="3.30.2350.10">
    <property type="entry name" value="Pseudouridine synthase"/>
    <property type="match status" value="1"/>
</dbReference>
<dbReference type="GO" id="GO:0016829">
    <property type="term" value="F:lyase activity"/>
    <property type="evidence" value="ECO:0007669"/>
    <property type="project" value="UniProtKB-KW"/>
</dbReference>
<evidence type="ECO:0000313" key="10">
    <source>
        <dbReference type="EMBL" id="CAB1274599.1"/>
    </source>
</evidence>
<comment type="catalytic activity">
    <reaction evidence="4">
        <text>uridine(1911/1915/1917) in 23S rRNA = pseudouridine(1911/1915/1917) in 23S rRNA</text>
        <dbReference type="Rhea" id="RHEA:42524"/>
        <dbReference type="Rhea" id="RHEA-COMP:10097"/>
        <dbReference type="Rhea" id="RHEA-COMP:10098"/>
        <dbReference type="ChEBI" id="CHEBI:65314"/>
        <dbReference type="ChEBI" id="CHEBI:65315"/>
        <dbReference type="EC" id="5.4.99.23"/>
    </reaction>
</comment>
<keyword evidence="10" id="KW-0456">Lyase</keyword>
<dbReference type="EMBL" id="LR778175">
    <property type="protein sequence ID" value="CAB1274599.1"/>
    <property type="molecule type" value="Genomic_DNA"/>
</dbReference>
<dbReference type="Pfam" id="PF01479">
    <property type="entry name" value="S4"/>
    <property type="match status" value="1"/>
</dbReference>
<evidence type="ECO:0000256" key="1">
    <source>
        <dbReference type="ARBA" id="ARBA00010876"/>
    </source>
</evidence>
<dbReference type="InterPro" id="IPR006225">
    <property type="entry name" value="PsdUridine_synth_RluC/D"/>
</dbReference>
<feature type="domain" description="RNA-binding S4" evidence="9">
    <location>
        <begin position="18"/>
        <end position="75"/>
    </location>
</feature>
<dbReference type="InterPro" id="IPR006224">
    <property type="entry name" value="PsdUridine_synth_RluA-like_CS"/>
</dbReference>
<name>A0A7G1Q7V7_9GAMM</name>
<dbReference type="InterPro" id="IPR050188">
    <property type="entry name" value="RluA_PseudoU_synthase"/>
</dbReference>
<dbReference type="PANTHER" id="PTHR21600">
    <property type="entry name" value="MITOCHONDRIAL RNA PSEUDOURIDINE SYNTHASE"/>
    <property type="match status" value="1"/>
</dbReference>
<dbReference type="RefSeq" id="WP_197744624.1">
    <property type="nucleotide sequence ID" value="NZ_LR778175.1"/>
</dbReference>
<dbReference type="Gene3D" id="3.10.290.10">
    <property type="entry name" value="RNA-binding S4 domain"/>
    <property type="match status" value="1"/>
</dbReference>
<keyword evidence="11" id="KW-1185">Reference proteome</keyword>
<dbReference type="GO" id="GO:0003723">
    <property type="term" value="F:RNA binding"/>
    <property type="evidence" value="ECO:0007669"/>
    <property type="project" value="UniProtKB-KW"/>
</dbReference>
<evidence type="ECO:0000256" key="7">
    <source>
        <dbReference type="PROSITE-ProRule" id="PRU00182"/>
    </source>
</evidence>
<comment type="function">
    <text evidence="5">Responsible for synthesis of pseudouridine from uracil at positions 1911, 1915 and 1917 in 23S ribosomal RNA.</text>
</comment>
<evidence type="ECO:0000313" key="11">
    <source>
        <dbReference type="Proteomes" id="UP000516072"/>
    </source>
</evidence>
<keyword evidence="3 8" id="KW-0413">Isomerase</keyword>
<dbReference type="AlphaFoldDB" id="A0A7G1Q7V7"/>
<reference evidence="10 11" key="1">
    <citation type="submission" date="2020-03" db="EMBL/GenBank/DDBJ databases">
        <authorList>
            <person name="Picone N."/>
        </authorList>
    </citation>
    <scope>NUCLEOTIDE SEQUENCE [LARGE SCALE GENOMIC DNA]</scope>
    <source>
        <strain evidence="10">NSCAC1</strain>
    </source>
</reference>
<accession>A0A7G1Q7V7</accession>
<protein>
    <recommendedName>
        <fullName evidence="8">Pseudouridine synthase</fullName>
        <ecNumber evidence="8">5.4.99.-</ecNumber>
    </recommendedName>
</protein>
<evidence type="ECO:0000256" key="8">
    <source>
        <dbReference type="RuleBase" id="RU362028"/>
    </source>
</evidence>
<evidence type="ECO:0000256" key="2">
    <source>
        <dbReference type="ARBA" id="ARBA00022884"/>
    </source>
</evidence>
<sequence length="318" mass="35928">MKEVIQENTTIPLELGGKRLDQALVQTFPQYSRTRIQAWIKDGQIKINNTLARPRDIVSGGEVVILHTEIEAKVEWRPQPLPLHIVYEDEALIVINKPANLVVHPAVGNYDGTLVNGLLNYASELEVIPRAGLVHRLDRDTTGLLVVAKTIPAHTSLVQQLQSHKIRREYRAITMGVMTSGGVIRASIARHSIDRKKMAVSDSGKPAVTYYRVLSRFQTHTYVTCLLETGRTHQIRVHLSYINYPLLGDPVYGRRLQIPEKSNEMLIDGLRNFKRQALHAVRLGLTHPLSGQEMTWEAPLPEDMKNILTLLKENNDLK</sequence>
<evidence type="ECO:0000259" key="9">
    <source>
        <dbReference type="SMART" id="SM00363"/>
    </source>
</evidence>
<dbReference type="SMART" id="SM00363">
    <property type="entry name" value="S4"/>
    <property type="match status" value="1"/>
</dbReference>
<evidence type="ECO:0000256" key="3">
    <source>
        <dbReference type="ARBA" id="ARBA00023235"/>
    </source>
</evidence>
<dbReference type="KEGG" id="ntg:NSCAC_0249"/>
<dbReference type="CDD" id="cd00165">
    <property type="entry name" value="S4"/>
    <property type="match status" value="1"/>
</dbReference>
<dbReference type="Pfam" id="PF00849">
    <property type="entry name" value="PseudoU_synth_2"/>
    <property type="match status" value="1"/>
</dbReference>
<feature type="active site" evidence="6">
    <location>
        <position position="138"/>
    </location>
</feature>
<dbReference type="InterPro" id="IPR036986">
    <property type="entry name" value="S4_RNA-bd_sf"/>
</dbReference>
<dbReference type="CDD" id="cd02869">
    <property type="entry name" value="PseudoU_synth_RluA_like"/>
    <property type="match status" value="1"/>
</dbReference>
<dbReference type="PANTHER" id="PTHR21600:SF44">
    <property type="entry name" value="RIBOSOMAL LARGE SUBUNIT PSEUDOURIDINE SYNTHASE D"/>
    <property type="match status" value="1"/>
</dbReference>
<dbReference type="PROSITE" id="PS01129">
    <property type="entry name" value="PSI_RLU"/>
    <property type="match status" value="1"/>
</dbReference>
<dbReference type="EC" id="5.4.99.-" evidence="8"/>
<dbReference type="Proteomes" id="UP000516072">
    <property type="component" value="Chromosome"/>
</dbReference>
<evidence type="ECO:0000256" key="4">
    <source>
        <dbReference type="ARBA" id="ARBA00036882"/>
    </source>
</evidence>
<dbReference type="NCBIfam" id="TIGR00005">
    <property type="entry name" value="rluA_subfam"/>
    <property type="match status" value="1"/>
</dbReference>
<evidence type="ECO:0000256" key="5">
    <source>
        <dbReference type="ARBA" id="ARBA00056072"/>
    </source>
</evidence>
<proteinExistence type="inferred from homology"/>
<dbReference type="GO" id="GO:0160140">
    <property type="term" value="F:23S rRNA pseudouridine(1911/1915/1917) synthase activity"/>
    <property type="evidence" value="ECO:0007669"/>
    <property type="project" value="UniProtKB-EC"/>
</dbReference>
<dbReference type="FunFam" id="3.30.2350.10:FF:000006">
    <property type="entry name" value="Pseudouridine synthase"/>
    <property type="match status" value="1"/>
</dbReference>
<dbReference type="InterPro" id="IPR006145">
    <property type="entry name" value="PsdUridine_synth_RsuA/RluA"/>
</dbReference>
<dbReference type="GO" id="GO:0000455">
    <property type="term" value="P:enzyme-directed rRNA pseudouridine synthesis"/>
    <property type="evidence" value="ECO:0007669"/>
    <property type="project" value="UniProtKB-ARBA"/>
</dbReference>
<dbReference type="NCBIfam" id="NF008385">
    <property type="entry name" value="PRK11180.1"/>
    <property type="match status" value="1"/>
</dbReference>
<evidence type="ECO:0000256" key="6">
    <source>
        <dbReference type="PIRSR" id="PIRSR606225-1"/>
    </source>
</evidence>
<comment type="catalytic activity">
    <reaction evidence="8">
        <text>a uridine in RNA = a pseudouridine in RNA</text>
        <dbReference type="Rhea" id="RHEA:48348"/>
        <dbReference type="Rhea" id="RHEA-COMP:12068"/>
        <dbReference type="Rhea" id="RHEA-COMP:12069"/>
        <dbReference type="ChEBI" id="CHEBI:65314"/>
        <dbReference type="ChEBI" id="CHEBI:65315"/>
    </reaction>
</comment>
<gene>
    <name evidence="10" type="primary">rluD</name>
    <name evidence="10" type="ORF">NSCAC_0249</name>
</gene>
<dbReference type="InterPro" id="IPR002942">
    <property type="entry name" value="S4_RNA-bd"/>
</dbReference>